<dbReference type="InterPro" id="IPR001757">
    <property type="entry name" value="P_typ_ATPase"/>
</dbReference>
<evidence type="ECO:0000256" key="16">
    <source>
        <dbReference type="ARBA" id="ARBA00048694"/>
    </source>
</evidence>
<feature type="transmembrane region" description="Helical" evidence="17">
    <location>
        <begin position="1033"/>
        <end position="1054"/>
    </location>
</feature>
<feature type="transmembrane region" description="Helical" evidence="17">
    <location>
        <begin position="1001"/>
        <end position="1021"/>
    </location>
</feature>
<comment type="caution">
    <text evidence="17">Lacks conserved residue(s) required for the propagation of feature annotation.</text>
</comment>
<evidence type="ECO:0000256" key="5">
    <source>
        <dbReference type="ARBA" id="ARBA00022692"/>
    </source>
</evidence>
<evidence type="ECO:0000256" key="14">
    <source>
        <dbReference type="ARBA" id="ARBA00023065"/>
    </source>
</evidence>
<dbReference type="GO" id="GO:0005516">
    <property type="term" value="F:calmodulin binding"/>
    <property type="evidence" value="ECO:0007669"/>
    <property type="project" value="UniProtKB-KW"/>
</dbReference>
<dbReference type="CDD" id="cd02081">
    <property type="entry name" value="P-type_ATPase_Ca_PMCA-like"/>
    <property type="match status" value="1"/>
</dbReference>
<dbReference type="InterPro" id="IPR006068">
    <property type="entry name" value="ATPase_P-typ_cation-transptr_C"/>
</dbReference>
<comment type="subcellular location">
    <subcellularLocation>
        <location evidence="1 17">Membrane</location>
        <topology evidence="1 17">Multi-pass membrane protein</topology>
    </subcellularLocation>
</comment>
<dbReference type="SUPFAM" id="SSF56784">
    <property type="entry name" value="HAD-like"/>
    <property type="match status" value="1"/>
</dbReference>
<evidence type="ECO:0000256" key="12">
    <source>
        <dbReference type="ARBA" id="ARBA00022967"/>
    </source>
</evidence>
<dbReference type="PANTHER" id="PTHR24093">
    <property type="entry name" value="CATION TRANSPORTING ATPASE"/>
    <property type="match status" value="1"/>
</dbReference>
<dbReference type="SFLD" id="SFLDS00003">
    <property type="entry name" value="Haloacid_Dehalogenase"/>
    <property type="match status" value="1"/>
</dbReference>
<feature type="domain" description="Cation-transporting P-type ATPase N-terminal" evidence="18">
    <location>
        <begin position="143"/>
        <end position="217"/>
    </location>
</feature>
<feature type="transmembrane region" description="Helical" evidence="17">
    <location>
        <begin position="433"/>
        <end position="459"/>
    </location>
</feature>
<dbReference type="EC" id="7.2.2.10" evidence="17"/>
<keyword evidence="9 17" id="KW-0067">ATP-binding</keyword>
<dbReference type="Pfam" id="PF13246">
    <property type="entry name" value="Cation_ATPase"/>
    <property type="match status" value="1"/>
</dbReference>
<dbReference type="AlphaFoldDB" id="A0ABC9GXD6"/>
<keyword evidence="7 17" id="KW-0547">Nucleotide-binding</keyword>
<dbReference type="PRINTS" id="PR00120">
    <property type="entry name" value="HATPASE"/>
</dbReference>
<keyword evidence="10" id="KW-0460">Magnesium</keyword>
<dbReference type="FunFam" id="1.20.1110.10:FF:000039">
    <property type="entry name" value="Calcium-transporting ATPase"/>
    <property type="match status" value="1"/>
</dbReference>
<dbReference type="FunFam" id="1.20.5.170:FF:000029">
    <property type="entry name" value="Calcium-transporting ATPase"/>
    <property type="match status" value="1"/>
</dbReference>
<dbReference type="SMART" id="SM00831">
    <property type="entry name" value="Cation_ATPase_N"/>
    <property type="match status" value="1"/>
</dbReference>
<evidence type="ECO:0000256" key="4">
    <source>
        <dbReference type="ARBA" id="ARBA00022568"/>
    </source>
</evidence>
<evidence type="ECO:0000259" key="18">
    <source>
        <dbReference type="SMART" id="SM00831"/>
    </source>
</evidence>
<dbReference type="GO" id="GO:0046872">
    <property type="term" value="F:metal ion binding"/>
    <property type="evidence" value="ECO:0007669"/>
    <property type="project" value="UniProtKB-KW"/>
</dbReference>
<dbReference type="Gene3D" id="1.20.1110.10">
    <property type="entry name" value="Calcium-transporting ATPase, transmembrane domain"/>
    <property type="match status" value="1"/>
</dbReference>
<dbReference type="PANTHER" id="PTHR24093:SF521">
    <property type="entry name" value="CALCIUM-TRANSPORTING ATPASE"/>
    <property type="match status" value="1"/>
</dbReference>
<protein>
    <recommendedName>
        <fullName evidence="17">Calcium-transporting ATPase</fullName>
        <ecNumber evidence="17">7.2.2.10</ecNumber>
    </recommendedName>
</protein>
<evidence type="ECO:0000256" key="9">
    <source>
        <dbReference type="ARBA" id="ARBA00022840"/>
    </source>
</evidence>
<dbReference type="InterPro" id="IPR036412">
    <property type="entry name" value="HAD-like_sf"/>
</dbReference>
<dbReference type="NCBIfam" id="TIGR01517">
    <property type="entry name" value="ATPase-IIB_Ca"/>
    <property type="match status" value="1"/>
</dbReference>
<evidence type="ECO:0000256" key="3">
    <source>
        <dbReference type="ARBA" id="ARBA00022448"/>
    </source>
</evidence>
<keyword evidence="8 17" id="KW-0106">Calcium</keyword>
<dbReference type="Pfam" id="PF00122">
    <property type="entry name" value="E1-E2_ATPase"/>
    <property type="match status" value="1"/>
</dbReference>
<dbReference type="GO" id="GO:0005886">
    <property type="term" value="C:plasma membrane"/>
    <property type="evidence" value="ECO:0007669"/>
    <property type="project" value="UniProtKB-ARBA"/>
</dbReference>
<keyword evidence="5 17" id="KW-0812">Transmembrane</keyword>
<dbReference type="Gene3D" id="1.20.5.170">
    <property type="match status" value="1"/>
</dbReference>
<dbReference type="PRINTS" id="PR00119">
    <property type="entry name" value="CATATPASE"/>
</dbReference>
<dbReference type="GO" id="GO:0005524">
    <property type="term" value="F:ATP binding"/>
    <property type="evidence" value="ECO:0007669"/>
    <property type="project" value="UniProtKB-KW"/>
</dbReference>
<dbReference type="FunFam" id="1.20.1110.10:FF:000097">
    <property type="entry name" value="Calcium-transporting ATPase 9 plasma membrane-type"/>
    <property type="match status" value="1"/>
</dbReference>
<evidence type="ECO:0000256" key="17">
    <source>
        <dbReference type="RuleBase" id="RU361146"/>
    </source>
</evidence>
<dbReference type="InterPro" id="IPR059000">
    <property type="entry name" value="ATPase_P-type_domA"/>
</dbReference>
<evidence type="ECO:0000256" key="1">
    <source>
        <dbReference type="ARBA" id="ARBA00004141"/>
    </source>
</evidence>
<dbReference type="FunFam" id="3.40.50.1000:FF:000011">
    <property type="entry name" value="Calcium-transporting ATPase"/>
    <property type="match status" value="1"/>
</dbReference>
<dbReference type="InterPro" id="IPR023298">
    <property type="entry name" value="ATPase_P-typ_TM_dom_sf"/>
</dbReference>
<dbReference type="Proteomes" id="UP001497457">
    <property type="component" value="Unassembled WGS sequence"/>
</dbReference>
<comment type="catalytic activity">
    <reaction evidence="16 17">
        <text>Ca(2+)(in) + ATP + H2O = Ca(2+)(out) + ADP + phosphate + H(+)</text>
        <dbReference type="Rhea" id="RHEA:18105"/>
        <dbReference type="ChEBI" id="CHEBI:15377"/>
        <dbReference type="ChEBI" id="CHEBI:15378"/>
        <dbReference type="ChEBI" id="CHEBI:29108"/>
        <dbReference type="ChEBI" id="CHEBI:30616"/>
        <dbReference type="ChEBI" id="CHEBI:43474"/>
        <dbReference type="ChEBI" id="CHEBI:456216"/>
        <dbReference type="EC" id="7.2.2.10"/>
    </reaction>
</comment>
<dbReference type="InterPro" id="IPR008250">
    <property type="entry name" value="ATPase_P-typ_transduc_dom_A_sf"/>
</dbReference>
<dbReference type="EMBL" id="CAXIPR030000809">
    <property type="protein sequence ID" value="CAM0147300.1"/>
    <property type="molecule type" value="Genomic_DNA"/>
</dbReference>
<evidence type="ECO:0000256" key="6">
    <source>
        <dbReference type="ARBA" id="ARBA00022723"/>
    </source>
</evidence>
<feature type="transmembrane region" description="Helical" evidence="17">
    <location>
        <begin position="229"/>
        <end position="248"/>
    </location>
</feature>
<dbReference type="Gene3D" id="3.40.1110.10">
    <property type="entry name" value="Calcium-transporting ATPase, cytoplasmic domain N"/>
    <property type="match status" value="1"/>
</dbReference>
<proteinExistence type="inferred from homology"/>
<comment type="similarity">
    <text evidence="2 17">Belongs to the cation transport ATPase (P-type) (TC 3.A.3) family. Type IIB subfamily.</text>
</comment>
<keyword evidence="12" id="KW-1278">Translocase</keyword>
<dbReference type="Gene3D" id="3.40.50.1000">
    <property type="entry name" value="HAD superfamily/HAD-like"/>
    <property type="match status" value="1"/>
</dbReference>
<dbReference type="FunFam" id="2.70.150.10:FF:000006">
    <property type="entry name" value="Calcium-transporting ATPase"/>
    <property type="match status" value="1"/>
</dbReference>
<keyword evidence="4 17" id="KW-0109">Calcium transport</keyword>
<dbReference type="InterPro" id="IPR024750">
    <property type="entry name" value="Ca_ATPase_N_dom"/>
</dbReference>
<dbReference type="SUPFAM" id="SSF81665">
    <property type="entry name" value="Calcium ATPase, transmembrane domain M"/>
    <property type="match status" value="1"/>
</dbReference>
<comment type="function">
    <text evidence="17">Catalyzes the hydrolysis of ATP coupled with the transport of calcium.</text>
</comment>
<evidence type="ECO:0000256" key="11">
    <source>
        <dbReference type="ARBA" id="ARBA00022860"/>
    </source>
</evidence>
<dbReference type="InterPro" id="IPR006408">
    <property type="entry name" value="P-type_ATPase_IIB"/>
</dbReference>
<keyword evidence="15 17" id="KW-0472">Membrane</keyword>
<dbReference type="GO" id="GO:0005388">
    <property type="term" value="F:P-type calcium transporter activity"/>
    <property type="evidence" value="ECO:0007669"/>
    <property type="project" value="UniProtKB-EC"/>
</dbReference>
<sequence>MAGGQQPEASPGRYQRRRDEIDDECADVLGIDVRGPDADPFDIPNKRAPVERLRRWRQAALVLNASRRFRYTLDLKKEEEKEQIRRKIRAHAQVIRAALLFKEAGEKQNGDRELPEILPRGFGIGEEQLTVMTRDHNYSALQEYGGVKGLANLLKTNSEKGIHGNEADLSCRANAFGANRYPRKKGRSFWVFLWEACQDMTLVILIIAAVISLVLGISTEGIKEGWYDGTSIAFAVFLVIVVTAVSDYKQSLQFQHLNEEKQNIQVEVIRGGRRIQVSIFDIVVGDVVALKIGDQVPADGVVISSHSLAIDESSMTGESKIVTKDQKTPFLMAGCKVADGYGTMLVTAVGLNTEWGLLMASISEDNNEETPLQVRLNGVATFIGIMGLSVAAMVLVVLFARYFSGHTTNSDGSVQFVKGHTSVKSAIFGSIKILTVAVTIVVVAVPEGLPLAVTLTLAYSMRKMMADKALVRRLSACETMGSATTICSDKTGTLTLNQMTVVQSTVGGVKLQAPANVDNLTPTAVSLLLEGIAQNTSGSVFEAQDGSIEITGSPTEKAILAWGLELRMKFVEERSRSAIIHVSPFNSEKKRAGVAVSVRDSDVHVHWKGAAEIVLGLCTSWIDVDGSIHEMTPDKANQLKKFIEDMAEQSLRCIAFAYRNLDLEDVPSEEQRINWQLPDNDLILIGIAGMKDPCRPEVREAVELCKKAGVKVRMVTGDNLKTARAIALECGILVDSDASADAIIEGRVFRAYTDTEREDVAEKISVMARSSPNDKLLLVKALKKRGHVVAVTGDGTNDAPALHEADIGLAMGIQGTEVAKESSDIIILDDNFSSVVKVVRWGRSVYANIQKFIQFQLTVNVAALVINVVAAVSSGNVPLNAVQLLWVNLIMDTLGALALATEPPTDQLMRRPPVGRREPLVTNIMWRNLFIQAVFQVAVLLTLNFKGRNLLHLTQDTLDHSSKVKNTLIFNTFVLCQVFNEFNSRKPEELNIFSGVSRNHLFLGVVTITVVMQVIIIEFLGKFTSTVRLNWKLWLVSLVIAFVSWPLAFVGKFIPVPKTQLKDLILRCWPKRILKCWPKRILKCWPKRKGDEGAAQQGNNERRADSQV</sequence>
<dbReference type="Pfam" id="PF00689">
    <property type="entry name" value="Cation_ATPase_C"/>
    <property type="match status" value="1"/>
</dbReference>
<keyword evidence="14 17" id="KW-0406">Ion transport</keyword>
<reference evidence="19" key="1">
    <citation type="submission" date="2024-10" db="EMBL/GenBank/DDBJ databases">
        <authorList>
            <person name="Ryan C."/>
        </authorList>
    </citation>
    <scope>NUCLEOTIDE SEQUENCE [LARGE SCALE GENOMIC DNA]</scope>
</reference>
<evidence type="ECO:0000256" key="13">
    <source>
        <dbReference type="ARBA" id="ARBA00022989"/>
    </source>
</evidence>
<feature type="transmembrane region" description="Helical" evidence="17">
    <location>
        <begin position="379"/>
        <end position="403"/>
    </location>
</feature>
<dbReference type="PROSITE" id="PS00154">
    <property type="entry name" value="ATPASE_E1_E2"/>
    <property type="match status" value="1"/>
</dbReference>
<organism evidence="19 20">
    <name type="scientific">Urochloa decumbens</name>
    <dbReference type="NCBI Taxonomy" id="240449"/>
    <lineage>
        <taxon>Eukaryota</taxon>
        <taxon>Viridiplantae</taxon>
        <taxon>Streptophyta</taxon>
        <taxon>Embryophyta</taxon>
        <taxon>Tracheophyta</taxon>
        <taxon>Spermatophyta</taxon>
        <taxon>Magnoliopsida</taxon>
        <taxon>Liliopsida</taxon>
        <taxon>Poales</taxon>
        <taxon>Poaceae</taxon>
        <taxon>PACMAD clade</taxon>
        <taxon>Panicoideae</taxon>
        <taxon>Panicodae</taxon>
        <taxon>Paniceae</taxon>
        <taxon>Melinidinae</taxon>
        <taxon>Urochloa</taxon>
    </lineage>
</organism>
<accession>A0ABC9GXD6</accession>
<evidence type="ECO:0000256" key="15">
    <source>
        <dbReference type="ARBA" id="ARBA00023136"/>
    </source>
</evidence>
<dbReference type="SFLD" id="SFLDF00027">
    <property type="entry name" value="p-type_atpase"/>
    <property type="match status" value="1"/>
</dbReference>
<dbReference type="InterPro" id="IPR018303">
    <property type="entry name" value="ATPase_P-typ_P_site"/>
</dbReference>
<dbReference type="InterPro" id="IPR023214">
    <property type="entry name" value="HAD_sf"/>
</dbReference>
<dbReference type="SUPFAM" id="SSF81660">
    <property type="entry name" value="Metal cation-transporting ATPase, ATP-binding domain N"/>
    <property type="match status" value="1"/>
</dbReference>
<dbReference type="Pfam" id="PF12515">
    <property type="entry name" value="CaATP_NAI"/>
    <property type="match status" value="1"/>
</dbReference>
<comment type="caution">
    <text evidence="19">The sequence shown here is derived from an EMBL/GenBank/DDBJ whole genome shotgun (WGS) entry which is preliminary data.</text>
</comment>
<keyword evidence="6" id="KW-0479">Metal-binding</keyword>
<dbReference type="FunFam" id="1.20.1110.10:FF:000036">
    <property type="entry name" value="Calcium-transporting ATPase"/>
    <property type="match status" value="1"/>
</dbReference>
<dbReference type="Pfam" id="PF00690">
    <property type="entry name" value="Cation_ATPase_N"/>
    <property type="match status" value="1"/>
</dbReference>
<dbReference type="SUPFAM" id="SSF81653">
    <property type="entry name" value="Calcium ATPase, transduction domain A"/>
    <property type="match status" value="1"/>
</dbReference>
<evidence type="ECO:0000313" key="19">
    <source>
        <dbReference type="EMBL" id="CAM0147300.1"/>
    </source>
</evidence>
<dbReference type="Gene3D" id="2.70.150.10">
    <property type="entry name" value="Calcium-transporting ATPase, cytoplasmic transduction domain A"/>
    <property type="match status" value="1"/>
</dbReference>
<keyword evidence="3 17" id="KW-0813">Transport</keyword>
<keyword evidence="20" id="KW-1185">Reference proteome</keyword>
<evidence type="ECO:0000256" key="7">
    <source>
        <dbReference type="ARBA" id="ARBA00022741"/>
    </source>
</evidence>
<dbReference type="InterPro" id="IPR004014">
    <property type="entry name" value="ATPase_P-typ_cation-transptr_N"/>
</dbReference>
<gene>
    <name evidence="19" type="ORF">URODEC1_LOCUS120754</name>
</gene>
<dbReference type="FunFam" id="3.40.1110.10:FF:000013">
    <property type="entry name" value="Calcium-transporting ATPase"/>
    <property type="match status" value="1"/>
</dbReference>
<keyword evidence="13 17" id="KW-1133">Transmembrane helix</keyword>
<dbReference type="SFLD" id="SFLDG00002">
    <property type="entry name" value="C1.7:_P-type_atpase_like"/>
    <property type="match status" value="1"/>
</dbReference>
<name>A0ABC9GXD6_9POAL</name>
<keyword evidence="11" id="KW-0112">Calmodulin-binding</keyword>
<feature type="transmembrane region" description="Helical" evidence="17">
    <location>
        <begin position="189"/>
        <end position="217"/>
    </location>
</feature>
<evidence type="ECO:0000256" key="10">
    <source>
        <dbReference type="ARBA" id="ARBA00022842"/>
    </source>
</evidence>
<evidence type="ECO:0000256" key="2">
    <source>
        <dbReference type="ARBA" id="ARBA00006124"/>
    </source>
</evidence>
<dbReference type="InterPro" id="IPR023299">
    <property type="entry name" value="ATPase_P-typ_cyto_dom_N"/>
</dbReference>
<dbReference type="InterPro" id="IPR044492">
    <property type="entry name" value="P_typ_ATPase_HD_dom"/>
</dbReference>
<evidence type="ECO:0000256" key="8">
    <source>
        <dbReference type="ARBA" id="ARBA00022837"/>
    </source>
</evidence>
<dbReference type="NCBIfam" id="TIGR01494">
    <property type="entry name" value="ATPase_P-type"/>
    <property type="match status" value="3"/>
</dbReference>
<evidence type="ECO:0000313" key="20">
    <source>
        <dbReference type="Proteomes" id="UP001497457"/>
    </source>
</evidence>